<evidence type="ECO:0000313" key="5">
    <source>
        <dbReference type="EMBL" id="SFE69827.1"/>
    </source>
</evidence>
<evidence type="ECO:0000256" key="1">
    <source>
        <dbReference type="ARBA" id="ARBA00006484"/>
    </source>
</evidence>
<keyword evidence="3" id="KW-1133">Transmembrane helix</keyword>
<evidence type="ECO:0000313" key="6">
    <source>
        <dbReference type="Proteomes" id="UP000199513"/>
    </source>
</evidence>
<feature type="transmembrane region" description="Helical" evidence="3">
    <location>
        <begin position="12"/>
        <end position="30"/>
    </location>
</feature>
<dbReference type="InterPro" id="IPR051122">
    <property type="entry name" value="SDR_DHRS6-like"/>
</dbReference>
<sequence>MRQKYPLKYTQWLIFITFSLHCCYSGNIILHKFMLNLQDKSILIVGASSGIGYELAQTLIKQGAKVISASRTSPQGLDVQHISFDALSDSGSELANITQLDGLVYCVGSINLKPFSRLSQDDFLKDFQLNLLGAVKVIQNTLNALKKSETSSIVLFSTVAVAVGMGFHASVASAKGAVEGLAKSLAAEFAVNKIRVNVIAPSLTDTPLAKNLLSSPEKREASAKRHPISRVGSPQDMASLAAFLLSSEASWITGQIIGIDGGMGSLKPL</sequence>
<feature type="domain" description="Ketoreductase" evidence="4">
    <location>
        <begin position="40"/>
        <end position="202"/>
    </location>
</feature>
<dbReference type="PANTHER" id="PTHR43477">
    <property type="entry name" value="DIHYDROANTICAPSIN 7-DEHYDROGENASE"/>
    <property type="match status" value="1"/>
</dbReference>
<dbReference type="CDD" id="cd05233">
    <property type="entry name" value="SDR_c"/>
    <property type="match status" value="1"/>
</dbReference>
<name>A0A1I2CN97_9BACT</name>
<evidence type="ECO:0000256" key="3">
    <source>
        <dbReference type="SAM" id="Phobius"/>
    </source>
</evidence>
<dbReference type="EMBL" id="FONY01000005">
    <property type="protein sequence ID" value="SFE69827.1"/>
    <property type="molecule type" value="Genomic_DNA"/>
</dbReference>
<gene>
    <name evidence="5" type="ORF">SAMN04488541_100586</name>
</gene>
<accession>A0A1I2CN97</accession>
<dbReference type="InterPro" id="IPR002347">
    <property type="entry name" value="SDR_fam"/>
</dbReference>
<keyword evidence="3" id="KW-0812">Transmembrane</keyword>
<dbReference type="STRING" id="1003.SAMN04488541_100586"/>
<comment type="similarity">
    <text evidence="1">Belongs to the short-chain dehydrogenases/reductases (SDR) family.</text>
</comment>
<dbReference type="Gene3D" id="3.40.50.720">
    <property type="entry name" value="NAD(P)-binding Rossmann-like Domain"/>
    <property type="match status" value="1"/>
</dbReference>
<dbReference type="GO" id="GO:0016491">
    <property type="term" value="F:oxidoreductase activity"/>
    <property type="evidence" value="ECO:0007669"/>
    <property type="project" value="UniProtKB-KW"/>
</dbReference>
<proteinExistence type="inferred from homology"/>
<organism evidence="5 6">
    <name type="scientific">Thermoflexibacter ruber</name>
    <dbReference type="NCBI Taxonomy" id="1003"/>
    <lineage>
        <taxon>Bacteria</taxon>
        <taxon>Pseudomonadati</taxon>
        <taxon>Bacteroidota</taxon>
        <taxon>Cytophagia</taxon>
        <taxon>Cytophagales</taxon>
        <taxon>Thermoflexibacteraceae</taxon>
        <taxon>Thermoflexibacter</taxon>
    </lineage>
</organism>
<dbReference type="Pfam" id="PF13561">
    <property type="entry name" value="adh_short_C2"/>
    <property type="match status" value="1"/>
</dbReference>
<dbReference type="SUPFAM" id="SSF51735">
    <property type="entry name" value="NAD(P)-binding Rossmann-fold domains"/>
    <property type="match status" value="1"/>
</dbReference>
<dbReference type="Proteomes" id="UP000199513">
    <property type="component" value="Unassembled WGS sequence"/>
</dbReference>
<evidence type="ECO:0000259" key="4">
    <source>
        <dbReference type="SMART" id="SM00822"/>
    </source>
</evidence>
<dbReference type="PRINTS" id="PR00081">
    <property type="entry name" value="GDHRDH"/>
</dbReference>
<dbReference type="InterPro" id="IPR057326">
    <property type="entry name" value="KR_dom"/>
</dbReference>
<keyword evidence="3" id="KW-0472">Membrane</keyword>
<keyword evidence="6" id="KW-1185">Reference proteome</keyword>
<dbReference type="AlphaFoldDB" id="A0A1I2CN97"/>
<dbReference type="SMART" id="SM00822">
    <property type="entry name" value="PKS_KR"/>
    <property type="match status" value="1"/>
</dbReference>
<evidence type="ECO:0000256" key="2">
    <source>
        <dbReference type="ARBA" id="ARBA00023002"/>
    </source>
</evidence>
<dbReference type="InterPro" id="IPR036291">
    <property type="entry name" value="NAD(P)-bd_dom_sf"/>
</dbReference>
<reference evidence="5 6" key="1">
    <citation type="submission" date="2016-10" db="EMBL/GenBank/DDBJ databases">
        <authorList>
            <person name="de Groot N.N."/>
        </authorList>
    </citation>
    <scope>NUCLEOTIDE SEQUENCE [LARGE SCALE GENOMIC DNA]</scope>
    <source>
        <strain>GEY</strain>
        <strain evidence="6">DSM 9560</strain>
    </source>
</reference>
<keyword evidence="2" id="KW-0560">Oxidoreductase</keyword>
<protein>
    <submittedName>
        <fullName evidence="5">NAD(P)-dependent dehydrogenase, short-chain alcohol dehydrogenase family</fullName>
    </submittedName>
</protein>
<dbReference type="PANTHER" id="PTHR43477:SF1">
    <property type="entry name" value="DIHYDROANTICAPSIN 7-DEHYDROGENASE"/>
    <property type="match status" value="1"/>
</dbReference>